<sequence>MRMEVVRGTRSWRSSARLTPPRGQCD</sequence>
<proteinExistence type="predicted"/>
<accession>A0A0A9G289</accession>
<organism evidence="2">
    <name type="scientific">Arundo donax</name>
    <name type="common">Giant reed</name>
    <name type="synonym">Donax arundinaceus</name>
    <dbReference type="NCBI Taxonomy" id="35708"/>
    <lineage>
        <taxon>Eukaryota</taxon>
        <taxon>Viridiplantae</taxon>
        <taxon>Streptophyta</taxon>
        <taxon>Embryophyta</taxon>
        <taxon>Tracheophyta</taxon>
        <taxon>Spermatophyta</taxon>
        <taxon>Magnoliopsida</taxon>
        <taxon>Liliopsida</taxon>
        <taxon>Poales</taxon>
        <taxon>Poaceae</taxon>
        <taxon>PACMAD clade</taxon>
        <taxon>Arundinoideae</taxon>
        <taxon>Arundineae</taxon>
        <taxon>Arundo</taxon>
    </lineage>
</organism>
<reference evidence="2" key="2">
    <citation type="journal article" date="2015" name="Data Brief">
        <title>Shoot transcriptome of the giant reed, Arundo donax.</title>
        <authorList>
            <person name="Barrero R.A."/>
            <person name="Guerrero F.D."/>
            <person name="Moolhuijzen P."/>
            <person name="Goolsby J.A."/>
            <person name="Tidwell J."/>
            <person name="Bellgard S.E."/>
            <person name="Bellgard M.I."/>
        </authorList>
    </citation>
    <scope>NUCLEOTIDE SEQUENCE</scope>
    <source>
        <tissue evidence="2">Shoot tissue taken approximately 20 cm above the soil surface</tissue>
    </source>
</reference>
<evidence type="ECO:0000313" key="2">
    <source>
        <dbReference type="EMBL" id="JAE16646.1"/>
    </source>
</evidence>
<dbReference type="AlphaFoldDB" id="A0A0A9G289"/>
<protein>
    <submittedName>
        <fullName evidence="2">Uncharacterized protein</fullName>
    </submittedName>
</protein>
<dbReference type="EMBL" id="GBRH01181250">
    <property type="protein sequence ID" value="JAE16646.1"/>
    <property type="molecule type" value="Transcribed_RNA"/>
</dbReference>
<feature type="region of interest" description="Disordered" evidence="1">
    <location>
        <begin position="1"/>
        <end position="26"/>
    </location>
</feature>
<name>A0A0A9G289_ARUDO</name>
<reference evidence="2" key="1">
    <citation type="submission" date="2014-09" db="EMBL/GenBank/DDBJ databases">
        <authorList>
            <person name="Magalhaes I.L.F."/>
            <person name="Oliveira U."/>
            <person name="Santos F.R."/>
            <person name="Vidigal T.H.D.A."/>
            <person name="Brescovit A.D."/>
            <person name="Santos A.J."/>
        </authorList>
    </citation>
    <scope>NUCLEOTIDE SEQUENCE</scope>
    <source>
        <tissue evidence="2">Shoot tissue taken approximately 20 cm above the soil surface</tissue>
    </source>
</reference>
<evidence type="ECO:0000256" key="1">
    <source>
        <dbReference type="SAM" id="MobiDB-lite"/>
    </source>
</evidence>